<dbReference type="InterPro" id="IPR014710">
    <property type="entry name" value="RmlC-like_jellyroll"/>
</dbReference>
<dbReference type="Pfam" id="PF02311">
    <property type="entry name" value="AraC_binding"/>
    <property type="match status" value="1"/>
</dbReference>
<dbReference type="SUPFAM" id="SSF51215">
    <property type="entry name" value="Regulatory protein AraC"/>
    <property type="match status" value="1"/>
</dbReference>
<dbReference type="InterPro" id="IPR018060">
    <property type="entry name" value="HTH_AraC"/>
</dbReference>
<keyword evidence="1" id="KW-0805">Transcription regulation</keyword>
<dbReference type="Gene3D" id="1.10.10.60">
    <property type="entry name" value="Homeodomain-like"/>
    <property type="match status" value="2"/>
</dbReference>
<evidence type="ECO:0000256" key="1">
    <source>
        <dbReference type="ARBA" id="ARBA00023015"/>
    </source>
</evidence>
<protein>
    <submittedName>
        <fullName evidence="5">Putative HTH-type transcriptional regulator YdiP</fullName>
    </submittedName>
</protein>
<evidence type="ECO:0000259" key="4">
    <source>
        <dbReference type="PROSITE" id="PS01124"/>
    </source>
</evidence>
<keyword evidence="3" id="KW-0804">Transcription</keyword>
<dbReference type="InterPro" id="IPR003313">
    <property type="entry name" value="AraC-bd"/>
</dbReference>
<dbReference type="InterPro" id="IPR009057">
    <property type="entry name" value="Homeodomain-like_sf"/>
</dbReference>
<feature type="domain" description="HTH araC/xylS-type" evidence="4">
    <location>
        <begin position="182"/>
        <end position="280"/>
    </location>
</feature>
<gene>
    <name evidence="5" type="ORF">LKACC12383_00222</name>
</gene>
<comment type="caution">
    <text evidence="5">The sequence shown here is derived from an EMBL/GenBank/DDBJ whole genome shotgun (WGS) entry which is preliminary data.</text>
</comment>
<evidence type="ECO:0000256" key="3">
    <source>
        <dbReference type="ARBA" id="ARBA00023163"/>
    </source>
</evidence>
<keyword evidence="2" id="KW-0238">DNA-binding</keyword>
<dbReference type="SUPFAM" id="SSF46689">
    <property type="entry name" value="Homeodomain-like"/>
    <property type="match status" value="2"/>
</dbReference>
<dbReference type="PANTHER" id="PTHR43280">
    <property type="entry name" value="ARAC-FAMILY TRANSCRIPTIONAL REGULATOR"/>
    <property type="match status" value="1"/>
</dbReference>
<sequence length="285" mass="33429">MAIYLEMPKIDPKLGFKFIKNRGDILTTPHWHREYELILLTKGKLNLGINDKQYQLQDTGIAFFKSGDIHYIVATPDSNRFVYQFDMNLFNESMVKDSNLVTRLNSISQVSTFWSDAVNKEMHDILMLIVEEENKSATDMNFIITSLMYHLISIMIRKLPTTKDVKDLDVNLKSKEILETLNKVFTYVESNYQYRISLEDVSGQAGFSPYYFSRFFKKNVGQTFIEFLNNYRIDKAKWEIINTDNSISVILVKSGFSSNKTFYRNFKFQVGMSPKQYRKKYSLIE</sequence>
<dbReference type="AlphaFoldDB" id="A0A210PCT2"/>
<dbReference type="GO" id="GO:0043565">
    <property type="term" value="F:sequence-specific DNA binding"/>
    <property type="evidence" value="ECO:0007669"/>
    <property type="project" value="InterPro"/>
</dbReference>
<dbReference type="RefSeq" id="WP_054642175.1">
    <property type="nucleotide sequence ID" value="NZ_LNUB01000004.1"/>
</dbReference>
<evidence type="ECO:0000313" key="6">
    <source>
        <dbReference type="Proteomes" id="UP000196649"/>
    </source>
</evidence>
<dbReference type="SMART" id="SM00342">
    <property type="entry name" value="HTH_ARAC"/>
    <property type="match status" value="1"/>
</dbReference>
<dbReference type="PROSITE" id="PS01124">
    <property type="entry name" value="HTH_ARAC_FAMILY_2"/>
    <property type="match status" value="1"/>
</dbReference>
<proteinExistence type="predicted"/>
<dbReference type="Proteomes" id="UP000196649">
    <property type="component" value="Unassembled WGS sequence"/>
</dbReference>
<evidence type="ECO:0000313" key="5">
    <source>
        <dbReference type="EMBL" id="OWF34309.1"/>
    </source>
</evidence>
<dbReference type="Gene3D" id="2.60.120.10">
    <property type="entry name" value="Jelly Rolls"/>
    <property type="match status" value="1"/>
</dbReference>
<dbReference type="InterPro" id="IPR037923">
    <property type="entry name" value="HTH-like"/>
</dbReference>
<dbReference type="PANTHER" id="PTHR43280:SF28">
    <property type="entry name" value="HTH-TYPE TRANSCRIPTIONAL ACTIVATOR RHAS"/>
    <property type="match status" value="1"/>
</dbReference>
<dbReference type="Pfam" id="PF12833">
    <property type="entry name" value="HTH_18"/>
    <property type="match status" value="1"/>
</dbReference>
<dbReference type="EMBL" id="MXAL01000001">
    <property type="protein sequence ID" value="OWF34309.1"/>
    <property type="molecule type" value="Genomic_DNA"/>
</dbReference>
<dbReference type="InterPro" id="IPR018062">
    <property type="entry name" value="HTH_AraC-typ_CS"/>
</dbReference>
<accession>A0A210PCT2</accession>
<evidence type="ECO:0000256" key="2">
    <source>
        <dbReference type="ARBA" id="ARBA00023125"/>
    </source>
</evidence>
<name>A0A210PCT2_9LACO</name>
<dbReference type="GO" id="GO:0003700">
    <property type="term" value="F:DNA-binding transcription factor activity"/>
    <property type="evidence" value="ECO:0007669"/>
    <property type="project" value="InterPro"/>
</dbReference>
<reference evidence="5 6" key="1">
    <citation type="submission" date="2017-03" db="EMBL/GenBank/DDBJ databases">
        <title>Genome sequence of Lactobacillus kimchii KACC 12383.</title>
        <authorList>
            <person name="Chun J."/>
        </authorList>
    </citation>
    <scope>NUCLEOTIDE SEQUENCE [LARGE SCALE GENOMIC DNA]</scope>
    <source>
        <strain evidence="5 6">KACC 12383</strain>
    </source>
</reference>
<organism evidence="5 6">
    <name type="scientific">Companilactobacillus kimchii</name>
    <dbReference type="NCBI Taxonomy" id="2801452"/>
    <lineage>
        <taxon>Bacteria</taxon>
        <taxon>Bacillati</taxon>
        <taxon>Bacillota</taxon>
        <taxon>Bacilli</taxon>
        <taxon>Lactobacillales</taxon>
        <taxon>Lactobacillaceae</taxon>
        <taxon>Companilactobacillus</taxon>
    </lineage>
</organism>
<dbReference type="PROSITE" id="PS00041">
    <property type="entry name" value="HTH_ARAC_FAMILY_1"/>
    <property type="match status" value="1"/>
</dbReference>